<proteinExistence type="predicted"/>
<feature type="compositionally biased region" description="Polar residues" evidence="1">
    <location>
        <begin position="46"/>
        <end position="80"/>
    </location>
</feature>
<evidence type="ECO:0000313" key="3">
    <source>
        <dbReference type="Proteomes" id="UP000075714"/>
    </source>
</evidence>
<feature type="compositionally biased region" description="Polar residues" evidence="1">
    <location>
        <begin position="30"/>
        <end position="39"/>
    </location>
</feature>
<protein>
    <submittedName>
        <fullName evidence="2">Uncharacterized protein</fullName>
    </submittedName>
</protein>
<dbReference type="STRING" id="33097.A0A150G398"/>
<sequence length="125" mass="12752">MSFATEDAKRLMEYEVQLHGSCSAPLGLSVLNNAPTFGQQVPAGQGPTQAQEPAAGPSTSGPTFGGQSEQTQWSLTSTAAPTEGFRFGACAPLPAQQQGTSGHGGSTNPFARHTVEAGNDMETGA</sequence>
<dbReference type="Proteomes" id="UP000075714">
    <property type="component" value="Unassembled WGS sequence"/>
</dbReference>
<reference evidence="3" key="1">
    <citation type="journal article" date="2016" name="Nat. Commun.">
        <title>The Gonium pectorale genome demonstrates co-option of cell cycle regulation during the evolution of multicellularity.</title>
        <authorList>
            <person name="Hanschen E.R."/>
            <person name="Marriage T.N."/>
            <person name="Ferris P.J."/>
            <person name="Hamaji T."/>
            <person name="Toyoda A."/>
            <person name="Fujiyama A."/>
            <person name="Neme R."/>
            <person name="Noguchi H."/>
            <person name="Minakuchi Y."/>
            <person name="Suzuki M."/>
            <person name="Kawai-Toyooka H."/>
            <person name="Smith D.R."/>
            <person name="Sparks H."/>
            <person name="Anderson J."/>
            <person name="Bakaric R."/>
            <person name="Luria V."/>
            <person name="Karger A."/>
            <person name="Kirschner M.W."/>
            <person name="Durand P.M."/>
            <person name="Michod R.E."/>
            <person name="Nozaki H."/>
            <person name="Olson B.J."/>
        </authorList>
    </citation>
    <scope>NUCLEOTIDE SEQUENCE [LARGE SCALE GENOMIC DNA]</scope>
    <source>
        <strain evidence="3">NIES-2863</strain>
    </source>
</reference>
<gene>
    <name evidence="2" type="ORF">GPECTOR_70g525</name>
</gene>
<dbReference type="EMBL" id="LSYV01000071">
    <property type="protein sequence ID" value="KXZ44294.1"/>
    <property type="molecule type" value="Genomic_DNA"/>
</dbReference>
<evidence type="ECO:0000256" key="1">
    <source>
        <dbReference type="SAM" id="MobiDB-lite"/>
    </source>
</evidence>
<comment type="caution">
    <text evidence="2">The sequence shown here is derived from an EMBL/GenBank/DDBJ whole genome shotgun (WGS) entry which is preliminary data.</text>
</comment>
<organism evidence="2 3">
    <name type="scientific">Gonium pectorale</name>
    <name type="common">Green alga</name>
    <dbReference type="NCBI Taxonomy" id="33097"/>
    <lineage>
        <taxon>Eukaryota</taxon>
        <taxon>Viridiplantae</taxon>
        <taxon>Chlorophyta</taxon>
        <taxon>core chlorophytes</taxon>
        <taxon>Chlorophyceae</taxon>
        <taxon>CS clade</taxon>
        <taxon>Chlamydomonadales</taxon>
        <taxon>Volvocaceae</taxon>
        <taxon>Gonium</taxon>
    </lineage>
</organism>
<keyword evidence="3" id="KW-1185">Reference proteome</keyword>
<evidence type="ECO:0000313" key="2">
    <source>
        <dbReference type="EMBL" id="KXZ44294.1"/>
    </source>
</evidence>
<dbReference type="OrthoDB" id="165342at2759"/>
<name>A0A150G398_GONPE</name>
<feature type="region of interest" description="Disordered" evidence="1">
    <location>
        <begin position="29"/>
        <end position="125"/>
    </location>
</feature>
<dbReference type="AlphaFoldDB" id="A0A150G398"/>
<accession>A0A150G398</accession>